<name>A0ABR2BDN0_9ROSI</name>
<dbReference type="InterPro" id="IPR036047">
    <property type="entry name" value="F-box-like_dom_sf"/>
</dbReference>
<proteinExistence type="predicted"/>
<dbReference type="EMBL" id="JBBPBM010000128">
    <property type="protein sequence ID" value="KAK8505238.1"/>
    <property type="molecule type" value="Genomic_DNA"/>
</dbReference>
<comment type="caution">
    <text evidence="3">The sequence shown here is derived from an EMBL/GenBank/DDBJ whole genome shotgun (WGS) entry which is preliminary data.</text>
</comment>
<dbReference type="PANTHER" id="PTHR44259:SF93">
    <property type="entry name" value="PROTEIN, PUTATIVE (DUF295)-RELATED"/>
    <property type="match status" value="1"/>
</dbReference>
<feature type="domain" description="KIB1-4 beta-propeller" evidence="2">
    <location>
        <begin position="78"/>
        <end position="224"/>
    </location>
</feature>
<evidence type="ECO:0000259" key="2">
    <source>
        <dbReference type="Pfam" id="PF03478"/>
    </source>
</evidence>
<gene>
    <name evidence="3" type="ORF">V6N12_067208</name>
</gene>
<evidence type="ECO:0000259" key="1">
    <source>
        <dbReference type="Pfam" id="PF00646"/>
    </source>
</evidence>
<evidence type="ECO:0000313" key="4">
    <source>
        <dbReference type="Proteomes" id="UP001472677"/>
    </source>
</evidence>
<dbReference type="CDD" id="cd09917">
    <property type="entry name" value="F-box_SF"/>
    <property type="match status" value="1"/>
</dbReference>
<dbReference type="Pfam" id="PF03478">
    <property type="entry name" value="Beta-prop_KIB1-4"/>
    <property type="match status" value="1"/>
</dbReference>
<dbReference type="PANTHER" id="PTHR44259">
    <property type="entry name" value="OS07G0183000 PROTEIN-RELATED"/>
    <property type="match status" value="1"/>
</dbReference>
<dbReference type="InterPro" id="IPR005174">
    <property type="entry name" value="KIB1-4_b-propeller"/>
</dbReference>
<evidence type="ECO:0000313" key="3">
    <source>
        <dbReference type="EMBL" id="KAK8505238.1"/>
    </source>
</evidence>
<accession>A0ABR2BDN0</accession>
<evidence type="ECO:0008006" key="5">
    <source>
        <dbReference type="Google" id="ProtNLM"/>
    </source>
</evidence>
<protein>
    <recommendedName>
        <fullName evidence="5">F-box domain-containing protein</fullName>
    </recommendedName>
</protein>
<dbReference type="Proteomes" id="UP001472677">
    <property type="component" value="Unassembled WGS sequence"/>
</dbReference>
<keyword evidence="4" id="KW-1185">Reference proteome</keyword>
<dbReference type="InterPro" id="IPR001810">
    <property type="entry name" value="F-box_dom"/>
</dbReference>
<organism evidence="3 4">
    <name type="scientific">Hibiscus sabdariffa</name>
    <name type="common">roselle</name>
    <dbReference type="NCBI Taxonomy" id="183260"/>
    <lineage>
        <taxon>Eukaryota</taxon>
        <taxon>Viridiplantae</taxon>
        <taxon>Streptophyta</taxon>
        <taxon>Embryophyta</taxon>
        <taxon>Tracheophyta</taxon>
        <taxon>Spermatophyta</taxon>
        <taxon>Magnoliopsida</taxon>
        <taxon>eudicotyledons</taxon>
        <taxon>Gunneridae</taxon>
        <taxon>Pentapetalae</taxon>
        <taxon>rosids</taxon>
        <taxon>malvids</taxon>
        <taxon>Malvales</taxon>
        <taxon>Malvaceae</taxon>
        <taxon>Malvoideae</taxon>
        <taxon>Hibiscus</taxon>
    </lineage>
</organism>
<sequence length="236" mass="27425">MVSEVFDTMNSVDWENLPDLCLLKIFEKIDVPQVQLSAVSKRWYTLFNTFLDHRPRSYTNMIPLLLIPSKKSRTKGKLYSLQSKSKVSEIELPKLHTWRFCGSCYGWLATVDQGGIITLSNPFRKVCSINLPQIDTEIFGILEYQFTVPKVVLSEDPLLYPDNYVVTIIYVPYYKLAVYRSGQKDWIYINRDDLKEWGFTDIISHKNFVYAIRPMNILLSFDVNCFGYDGTSKSPK</sequence>
<reference evidence="3 4" key="1">
    <citation type="journal article" date="2024" name="G3 (Bethesda)">
        <title>Genome assembly of Hibiscus sabdariffa L. provides insights into metabolisms of medicinal natural products.</title>
        <authorList>
            <person name="Kim T."/>
        </authorList>
    </citation>
    <scope>NUCLEOTIDE SEQUENCE [LARGE SCALE GENOMIC DNA]</scope>
    <source>
        <strain evidence="3">TK-2024</strain>
        <tissue evidence="3">Old leaves</tissue>
    </source>
</reference>
<dbReference type="InterPro" id="IPR050942">
    <property type="entry name" value="F-box_BR-signaling"/>
</dbReference>
<dbReference type="Pfam" id="PF00646">
    <property type="entry name" value="F-box"/>
    <property type="match status" value="1"/>
</dbReference>
<dbReference type="Gene3D" id="1.20.1280.50">
    <property type="match status" value="1"/>
</dbReference>
<feature type="domain" description="F-box" evidence="1">
    <location>
        <begin position="14"/>
        <end position="50"/>
    </location>
</feature>
<dbReference type="SUPFAM" id="SSF81383">
    <property type="entry name" value="F-box domain"/>
    <property type="match status" value="1"/>
</dbReference>